<feature type="transmembrane region" description="Helical" evidence="1">
    <location>
        <begin position="325"/>
        <end position="345"/>
    </location>
</feature>
<reference evidence="4 6" key="2">
    <citation type="submission" date="2018-07" db="EMBL/GenBank/DDBJ databases">
        <title>Draft Genome Assemblies for Five Robust Yarrowia lipolytica Strains Exhibiting High Lipid Production and Pentose Sugar Utilization and Sugar Alcohol Secretion from Undetoxified Lignocellulosic Biomass Hydrolysates.</title>
        <authorList>
            <consortium name="DOE Joint Genome Institute"/>
            <person name="Walker C."/>
            <person name="Ryu S."/>
            <person name="Na H."/>
            <person name="Zane M."/>
            <person name="LaButti K."/>
            <person name="Lipzen A."/>
            <person name="Haridas S."/>
            <person name="Barry K."/>
            <person name="Grigoriev I.V."/>
            <person name="Quarterman J."/>
            <person name="Slininger P."/>
            <person name="Dien B."/>
            <person name="Trinh C.T."/>
        </authorList>
    </citation>
    <scope>NUCLEOTIDE SEQUENCE [LARGE SCALE GENOMIC DNA]</scope>
    <source>
        <strain evidence="4 6">YB392</strain>
    </source>
</reference>
<keyword evidence="1" id="KW-0812">Transmembrane</keyword>
<evidence type="ECO:0000256" key="1">
    <source>
        <dbReference type="SAM" id="Phobius"/>
    </source>
</evidence>
<evidence type="ECO:0000313" key="6">
    <source>
        <dbReference type="Proteomes" id="UP000256601"/>
    </source>
</evidence>
<dbReference type="PANTHER" id="PTHR31331">
    <property type="entry name" value="LCCL DOMAIN PROTEIN (AFU_ORTHOLOGUE AFUA_5G08630)"/>
    <property type="match status" value="1"/>
</dbReference>
<protein>
    <recommendedName>
        <fullName evidence="2">LCCL domain-containing protein</fullName>
    </recommendedName>
</protein>
<sequence length="647" mass="71574">MLRLSWPKWTYGPSPPVNPNVTLWCKSAQLWPLRLRDGPKLQRNEQRRTIWSAAMVAFVALWWLIALSLFSQSFWRVPEDTSLSGCAENWHVWKPDCGVNATGCLPPFEPLPDGTRREMRLKCPVGCVRGSWKWGETLVGMQSVQYRPYVIGGGLEKETDVQEDEQEDYEESDLHVGGFFKRQTKEEEATNRYYRADSSPCAAALHAGLVSPYTGGTFRLRFEGPRDSFMGSKGAYTIDSIDFDAPFPASFSVHEDHVSGGKDNRISIVAFCVIMSFIFGYFCVNVAGFYWVQFLVSFWVLVMVADPIVDFSRGAGPTSLAVREFWLSMAVERLLPAVLGGYIIYRAAVKNMIGTDENPARTPGGDDGYANVESVSSGHVDGGDEDEVDENDDSDLENGDSLFKTFEKVPRSLGTPSLSRLLLWNSGLWCGVLENYTFANLPVDRLMVSDLNARPEGWIVVIVFVIIIIAAIASQTYLIWRAGLFQRYIVVYISLVLLLVGLGLVGALNNLELRIHHYIIGLVLVTGASTYTHLGLLYQGLLVGLYVNGVGRWGFDSTLESPSALARGSVVNQDIELMLVDSELTWGPPPGPGIYTPSLMVDDVVVLSASGMDEGVDVDYIQSVVGRRPTFIRAGYVDGGYSLPLVL</sequence>
<dbReference type="VEuPathDB" id="FungiDB:YALI0_F19844g"/>
<dbReference type="VEuPathDB" id="FungiDB:YALI1_F26399g"/>
<dbReference type="EMBL" id="KZ859015">
    <property type="protein sequence ID" value="RDW24942.1"/>
    <property type="molecule type" value="Genomic_DNA"/>
</dbReference>
<proteinExistence type="predicted"/>
<gene>
    <name evidence="4" type="ORF">B0I71DRAFT_133473</name>
    <name evidence="3" type="ORF">YALI1_F26399g</name>
</gene>
<name>A0A1D8NP78_YARLL</name>
<feature type="transmembrane region" description="Helical" evidence="1">
    <location>
        <begin position="515"/>
        <end position="538"/>
    </location>
</feature>
<dbReference type="KEGG" id="yli:2908301"/>
<feature type="transmembrane region" description="Helical" evidence="1">
    <location>
        <begin position="489"/>
        <end position="509"/>
    </location>
</feature>
<evidence type="ECO:0000313" key="5">
    <source>
        <dbReference type="Proteomes" id="UP000182444"/>
    </source>
</evidence>
<dbReference type="OrthoDB" id="441660at2759"/>
<dbReference type="InterPro" id="IPR036609">
    <property type="entry name" value="LCCL_sf"/>
</dbReference>
<dbReference type="Pfam" id="PF03815">
    <property type="entry name" value="LCCL"/>
    <property type="match status" value="1"/>
</dbReference>
<dbReference type="eggNOG" id="ENOG502QUEX">
    <property type="taxonomic scope" value="Eukaryota"/>
</dbReference>
<feature type="transmembrane region" description="Helical" evidence="1">
    <location>
        <begin position="50"/>
        <end position="70"/>
    </location>
</feature>
<keyword evidence="1" id="KW-1133">Transmembrane helix</keyword>
<keyword evidence="1" id="KW-0472">Membrane</keyword>
<dbReference type="SUPFAM" id="SSF69848">
    <property type="entry name" value="LCCL domain"/>
    <property type="match status" value="1"/>
</dbReference>
<reference evidence="3 5" key="1">
    <citation type="journal article" date="2016" name="PLoS ONE">
        <title>Sequence Assembly of Yarrowia lipolytica Strain W29/CLIB89 Shows Transposable Element Diversity.</title>
        <authorList>
            <person name="Magnan C."/>
            <person name="Yu J."/>
            <person name="Chang I."/>
            <person name="Jahn E."/>
            <person name="Kanomata Y."/>
            <person name="Wu J."/>
            <person name="Zeller M."/>
            <person name="Oakes M."/>
            <person name="Baldi P."/>
            <person name="Sandmeyer S."/>
        </authorList>
    </citation>
    <scope>NUCLEOTIDE SEQUENCE [LARGE SCALE GENOMIC DNA]</scope>
    <source>
        <strain evidence="3">CLIB89</strain>
        <strain evidence="5">CLIB89(W29)</strain>
    </source>
</reference>
<dbReference type="InterPro" id="IPR004043">
    <property type="entry name" value="LCCL"/>
</dbReference>
<organism evidence="3 5">
    <name type="scientific">Yarrowia lipolytica</name>
    <name type="common">Candida lipolytica</name>
    <dbReference type="NCBI Taxonomy" id="4952"/>
    <lineage>
        <taxon>Eukaryota</taxon>
        <taxon>Fungi</taxon>
        <taxon>Dikarya</taxon>
        <taxon>Ascomycota</taxon>
        <taxon>Saccharomycotina</taxon>
        <taxon>Dipodascomycetes</taxon>
        <taxon>Dipodascales</taxon>
        <taxon>Dipodascales incertae sedis</taxon>
        <taxon>Yarrowia</taxon>
    </lineage>
</organism>
<evidence type="ECO:0000259" key="2">
    <source>
        <dbReference type="Pfam" id="PF03815"/>
    </source>
</evidence>
<dbReference type="Proteomes" id="UP000256601">
    <property type="component" value="Unassembled WGS sequence"/>
</dbReference>
<dbReference type="EMBL" id="CP017558">
    <property type="protein sequence ID" value="AOW07444.1"/>
    <property type="molecule type" value="Genomic_DNA"/>
</dbReference>
<feature type="domain" description="LCCL" evidence="2">
    <location>
        <begin position="142"/>
        <end position="244"/>
    </location>
</feature>
<feature type="transmembrane region" description="Helical" evidence="1">
    <location>
        <begin position="458"/>
        <end position="480"/>
    </location>
</feature>
<dbReference type="InterPro" id="IPR051957">
    <property type="entry name" value="CRISP-LCCL_domain"/>
</dbReference>
<accession>A0A1D8NP78</accession>
<evidence type="ECO:0000313" key="4">
    <source>
        <dbReference type="EMBL" id="RDW24942.1"/>
    </source>
</evidence>
<dbReference type="Proteomes" id="UP000182444">
    <property type="component" value="Chromosome 1F"/>
</dbReference>
<dbReference type="PANTHER" id="PTHR31331:SF1">
    <property type="entry name" value="CYSTEINE RICH SECRETORY PROTEIN LCCL DOMAIN CONTAINING 2"/>
    <property type="match status" value="1"/>
</dbReference>
<dbReference type="Gene3D" id="2.170.130.20">
    <property type="entry name" value="LCCL-like domain"/>
    <property type="match status" value="1"/>
</dbReference>
<dbReference type="AlphaFoldDB" id="A0A1D8NP78"/>
<evidence type="ECO:0000313" key="3">
    <source>
        <dbReference type="EMBL" id="AOW07444.1"/>
    </source>
</evidence>
<feature type="transmembrane region" description="Helical" evidence="1">
    <location>
        <begin position="266"/>
        <end position="284"/>
    </location>
</feature>